<evidence type="ECO:0000313" key="8">
    <source>
        <dbReference type="EMBL" id="RON25691.1"/>
    </source>
</evidence>
<feature type="region of interest" description="Disordered" evidence="4">
    <location>
        <begin position="375"/>
        <end position="401"/>
    </location>
</feature>
<dbReference type="InterPro" id="IPR016128">
    <property type="entry name" value="Pyosin/cloacin_T_dom"/>
</dbReference>
<feature type="transmembrane region" description="Helical" evidence="5">
    <location>
        <begin position="145"/>
        <end position="169"/>
    </location>
</feature>
<evidence type="ECO:0000256" key="1">
    <source>
        <dbReference type="ARBA" id="ARBA00022529"/>
    </source>
</evidence>
<dbReference type="GO" id="GO:0031640">
    <property type="term" value="P:killing of cells of another organism"/>
    <property type="evidence" value="ECO:0007669"/>
    <property type="project" value="UniProtKB-KW"/>
</dbReference>
<evidence type="ECO:0000256" key="3">
    <source>
        <dbReference type="ARBA" id="ARBA00023048"/>
    </source>
</evidence>
<dbReference type="Proteomes" id="UP000284168">
    <property type="component" value="Unassembled WGS sequence"/>
</dbReference>
<reference evidence="8 9" key="1">
    <citation type="submission" date="2016-10" db="EMBL/GenBank/DDBJ databases">
        <title>Comparative genome analysis of multiple Pseudomonas spp. focuses on biocontrol and plant growth promoting traits.</title>
        <authorList>
            <person name="Tao X.-Y."/>
            <person name="Taylor C.G."/>
        </authorList>
    </citation>
    <scope>NUCLEOTIDE SEQUENCE [LARGE SCALE GENOMIC DNA]</scope>
    <source>
        <strain evidence="8 9">48C10</strain>
    </source>
</reference>
<evidence type="ECO:0000259" key="7">
    <source>
        <dbReference type="Pfam" id="PF09000"/>
    </source>
</evidence>
<feature type="transmembrane region" description="Helical" evidence="5">
    <location>
        <begin position="120"/>
        <end position="139"/>
    </location>
</feature>
<feature type="domain" description="Pyosin/cloacin translocation" evidence="6">
    <location>
        <begin position="181"/>
        <end position="311"/>
    </location>
</feature>
<evidence type="ECO:0000313" key="9">
    <source>
        <dbReference type="Proteomes" id="UP000284168"/>
    </source>
</evidence>
<dbReference type="EMBL" id="MOBN01000035">
    <property type="protein sequence ID" value="RON25691.1"/>
    <property type="molecule type" value="Genomic_DNA"/>
</dbReference>
<name>A0A423IJR0_9PSED</name>
<evidence type="ECO:0000256" key="4">
    <source>
        <dbReference type="SAM" id="MobiDB-lite"/>
    </source>
</evidence>
<dbReference type="InterPro" id="IPR036725">
    <property type="entry name" value="ColE3_ribonuclease_sf"/>
</dbReference>
<keyword evidence="3" id="KW-0078">Bacteriocin</keyword>
<dbReference type="Pfam" id="PF09000">
    <property type="entry name" value="Cytotoxic"/>
    <property type="match status" value="1"/>
</dbReference>
<evidence type="ECO:0000256" key="2">
    <source>
        <dbReference type="ARBA" id="ARBA00023022"/>
    </source>
</evidence>
<feature type="domain" description="Colicin E3-like ribonuclease" evidence="7">
    <location>
        <begin position="322"/>
        <end position="398"/>
    </location>
</feature>
<keyword evidence="1" id="KW-0929">Antimicrobial</keyword>
<keyword evidence="5" id="KW-1133">Transmembrane helix</keyword>
<comment type="caution">
    <text evidence="8">The sequence shown here is derived from an EMBL/GenBank/DDBJ whole genome shotgun (WGS) entry which is preliminary data.</text>
</comment>
<organism evidence="8 9">
    <name type="scientific">Pseudomonas lini</name>
    <dbReference type="NCBI Taxonomy" id="163011"/>
    <lineage>
        <taxon>Bacteria</taxon>
        <taxon>Pseudomonadati</taxon>
        <taxon>Pseudomonadota</taxon>
        <taxon>Gammaproteobacteria</taxon>
        <taxon>Pseudomonadales</taxon>
        <taxon>Pseudomonadaceae</taxon>
        <taxon>Pseudomonas</taxon>
    </lineage>
</organism>
<accession>A0A423IJR0</accession>
<dbReference type="SUPFAM" id="SSF63840">
    <property type="entry name" value="Ribonuclease domain of colicin E3"/>
    <property type="match status" value="1"/>
</dbReference>
<dbReference type="GO" id="GO:0016788">
    <property type="term" value="F:hydrolase activity, acting on ester bonds"/>
    <property type="evidence" value="ECO:0007669"/>
    <property type="project" value="InterPro"/>
</dbReference>
<protein>
    <submittedName>
        <fullName evidence="8">Toxin</fullName>
    </submittedName>
</protein>
<dbReference type="SUPFAM" id="SSF69369">
    <property type="entry name" value="Cloacin translocation domain"/>
    <property type="match status" value="1"/>
</dbReference>
<keyword evidence="2" id="KW-0044">Antibiotic</keyword>
<evidence type="ECO:0000256" key="5">
    <source>
        <dbReference type="SAM" id="Phobius"/>
    </source>
</evidence>
<dbReference type="Pfam" id="PF06958">
    <property type="entry name" value="Pyocin_S"/>
    <property type="match status" value="1"/>
</dbReference>
<dbReference type="InterPro" id="IPR009105">
    <property type="entry name" value="Colicin_E3_ribonuclease"/>
</dbReference>
<keyword evidence="5" id="KW-0812">Transmembrane</keyword>
<keyword evidence="5" id="KW-0472">Membrane</keyword>
<dbReference type="RefSeq" id="WP_123721706.1">
    <property type="nucleotide sequence ID" value="NZ_MOBN01000035.1"/>
</dbReference>
<gene>
    <name evidence="8" type="ORF">BK663_19725</name>
</gene>
<dbReference type="InterPro" id="IPR036302">
    <property type="entry name" value="Pyosin/cloacin_T_dom_sf"/>
</dbReference>
<evidence type="ECO:0000259" key="6">
    <source>
        <dbReference type="Pfam" id="PF06958"/>
    </source>
</evidence>
<dbReference type="GO" id="GO:0003723">
    <property type="term" value="F:RNA binding"/>
    <property type="evidence" value="ECO:0007669"/>
    <property type="project" value="InterPro"/>
</dbReference>
<dbReference type="Gene3D" id="3.10.380.10">
    <property type="entry name" value="Colicin E3-like ribonuclease domain"/>
    <property type="match status" value="1"/>
</dbReference>
<dbReference type="GO" id="GO:0043022">
    <property type="term" value="F:ribosome binding"/>
    <property type="evidence" value="ECO:0007669"/>
    <property type="project" value="InterPro"/>
</dbReference>
<dbReference type="AlphaFoldDB" id="A0A423IJR0"/>
<dbReference type="GO" id="GO:0042742">
    <property type="term" value="P:defense response to bacterium"/>
    <property type="evidence" value="ECO:0007669"/>
    <property type="project" value="UniProtKB-KW"/>
</dbReference>
<sequence length="401" mass="43345">MGKDTPQVWQHYDNDGGGYRRLRDMTTTELAEREARQNAYEAMLARQDAFEKSREVAFQKKRQSLTGCVFAKSCKLPDSIIDYTCPSGFLPTDSVGEYGELTLLGGRQADGSCRLPLKKISGVLPVGIGSLALGGAAIAPATTSVVGTGGVVTAGVAAGALVGLVALLAPSSLGDGALYTDDQLRSLKQARTRVRLRVEEQADGTLKGYGYNTQSRRDWEMVPVVTFETHGSQQVADFGSGVELIWTPAKNPADTLGIPALEAAPQAPQVWIFPPTEQADNIIVSPVYPPEYQDFILVFPADSGVRPLYIVVSVTANVGYHAAPDLLPAFPDAVSVRPKSTVQGGGKKRDRWKDRKGRIYEWDFQHGAVEVYDRQGKHLGEFNPDTGNQNKPAKPGRTTPK</sequence>
<proteinExistence type="predicted"/>